<comment type="similarity">
    <text evidence="1">Belongs to the CHFR family.</text>
</comment>
<dbReference type="Gene3D" id="3.30.40.10">
    <property type="entry name" value="Zinc/RING finger domain, C3HC4 (zinc finger)"/>
    <property type="match status" value="1"/>
</dbReference>
<evidence type="ECO:0000259" key="10">
    <source>
        <dbReference type="PROSITE" id="PS50089"/>
    </source>
</evidence>
<dbReference type="GO" id="GO:0003697">
    <property type="term" value="F:single-stranded DNA binding"/>
    <property type="evidence" value="ECO:0007669"/>
    <property type="project" value="InterPro"/>
</dbReference>
<evidence type="ECO:0000256" key="8">
    <source>
        <dbReference type="SAM" id="MobiDB-lite"/>
    </source>
</evidence>
<evidence type="ECO:0000256" key="2">
    <source>
        <dbReference type="ARBA" id="ARBA00017908"/>
    </source>
</evidence>
<gene>
    <name evidence="11" type="ORF">PYW07_002289</name>
</gene>
<dbReference type="PANTHER" id="PTHR14134">
    <property type="entry name" value="E3 UBIQUITIN-PROTEIN LIGASE RAD18"/>
    <property type="match status" value="1"/>
</dbReference>
<dbReference type="SMART" id="SM00184">
    <property type="entry name" value="RING"/>
    <property type="match status" value="1"/>
</dbReference>
<evidence type="ECO:0000313" key="12">
    <source>
        <dbReference type="Proteomes" id="UP001231518"/>
    </source>
</evidence>
<dbReference type="InterPro" id="IPR000253">
    <property type="entry name" value="FHA_dom"/>
</dbReference>
<dbReference type="SUPFAM" id="SSF49879">
    <property type="entry name" value="SMAD/FHA domain"/>
    <property type="match status" value="1"/>
</dbReference>
<proteinExistence type="inferred from homology"/>
<feature type="region of interest" description="Disordered" evidence="8">
    <location>
        <begin position="571"/>
        <end position="608"/>
    </location>
</feature>
<evidence type="ECO:0000256" key="3">
    <source>
        <dbReference type="ARBA" id="ARBA00022723"/>
    </source>
</evidence>
<feature type="coiled-coil region" evidence="7">
    <location>
        <begin position="154"/>
        <end position="466"/>
    </location>
</feature>
<dbReference type="PROSITE" id="PS00518">
    <property type="entry name" value="ZF_RING_1"/>
    <property type="match status" value="1"/>
</dbReference>
<feature type="domain" description="FHA" evidence="9">
    <location>
        <begin position="33"/>
        <end position="82"/>
    </location>
</feature>
<protein>
    <recommendedName>
        <fullName evidence="2">E3 ubiquitin-protein ligase CHFR</fullName>
    </recommendedName>
</protein>
<dbReference type="GO" id="GO:0061630">
    <property type="term" value="F:ubiquitin protein ligase activity"/>
    <property type="evidence" value="ECO:0007669"/>
    <property type="project" value="InterPro"/>
</dbReference>
<evidence type="ECO:0000256" key="6">
    <source>
        <dbReference type="PROSITE-ProRule" id="PRU00175"/>
    </source>
</evidence>
<dbReference type="InterPro" id="IPR008984">
    <property type="entry name" value="SMAD_FHA_dom_sf"/>
</dbReference>
<dbReference type="GO" id="GO:0006513">
    <property type="term" value="P:protein monoubiquitination"/>
    <property type="evidence" value="ECO:0007669"/>
    <property type="project" value="InterPro"/>
</dbReference>
<keyword evidence="4 6" id="KW-0863">Zinc-finger</keyword>
<dbReference type="GO" id="GO:0006301">
    <property type="term" value="P:DNA damage tolerance"/>
    <property type="evidence" value="ECO:0007669"/>
    <property type="project" value="InterPro"/>
</dbReference>
<evidence type="ECO:0000313" key="11">
    <source>
        <dbReference type="EMBL" id="KAJ8721514.1"/>
    </source>
</evidence>
<dbReference type="PROSITE" id="PS50089">
    <property type="entry name" value="ZF_RING_2"/>
    <property type="match status" value="1"/>
</dbReference>
<evidence type="ECO:0000256" key="4">
    <source>
        <dbReference type="ARBA" id="ARBA00022771"/>
    </source>
</evidence>
<keyword evidence="12" id="KW-1185">Reference proteome</keyword>
<dbReference type="InterPro" id="IPR001841">
    <property type="entry name" value="Znf_RING"/>
</dbReference>
<dbReference type="PROSITE" id="PS50006">
    <property type="entry name" value="FHA_DOMAIN"/>
    <property type="match status" value="1"/>
</dbReference>
<evidence type="ECO:0000259" key="9">
    <source>
        <dbReference type="PROSITE" id="PS50006"/>
    </source>
</evidence>
<organism evidence="11 12">
    <name type="scientific">Mythimna separata</name>
    <name type="common">Oriental armyworm</name>
    <name type="synonym">Pseudaletia separata</name>
    <dbReference type="NCBI Taxonomy" id="271217"/>
    <lineage>
        <taxon>Eukaryota</taxon>
        <taxon>Metazoa</taxon>
        <taxon>Ecdysozoa</taxon>
        <taxon>Arthropoda</taxon>
        <taxon>Hexapoda</taxon>
        <taxon>Insecta</taxon>
        <taxon>Pterygota</taxon>
        <taxon>Neoptera</taxon>
        <taxon>Endopterygota</taxon>
        <taxon>Lepidoptera</taxon>
        <taxon>Glossata</taxon>
        <taxon>Ditrysia</taxon>
        <taxon>Noctuoidea</taxon>
        <taxon>Noctuidae</taxon>
        <taxon>Noctuinae</taxon>
        <taxon>Hadenini</taxon>
        <taxon>Mythimna</taxon>
    </lineage>
</organism>
<sequence length="633" mass="73830">MDDGDRCPVLESCKKLKPEFNNFNKIPITSDNFSLGRGLKNSVVVPFISISRTHCKFKKGKNNEWTLEDNSTFGIKINGATLGKGLEKKLCDGDIISLELTDEFVYKFMNSPSEESLEVPRKRLKMDNNDQNNKIIDDVKMKFEESQTFELKHIEEKIQNAKQMQNTSMILKEQLQTDMNRKILQLENEFAAQIENLKGEKKEVERLKTILLEERDAQLADVKLVMEEKISELMEQIQKHNETESELLKENNLLKEKLTKERDEFLSELNRENTSKQEMLEKLEAKIREQEEIQLCERREFADLLQRETERLRIAKEKELKEIEEQRILRETELKQELDNIKKNLEDKVHQTEQEKLKAEQLLNEQMEHMKKLSNEEKIKVDQLMSEREEIQKKLNEAQTNAEKSLEELRMRVTERETELAALAAERIQKQAEQSSVVINTLQEQLERVKSQLQTVESEKNTILENICAPERSGEGSSKEMVLNEMGDLMESELQCSICNELFVEPTTLNCSHTFCKYCISIWKKKKKDCPICRAAITSECKSLVLDSFIEKMVQSLSEEMKRKRKEILESRKQEMRALSTPLPTTSTSRRRRRTTRPSITRDTVTDTGGPRVIVDLTLMSSTNGQPEVIMRR</sequence>
<evidence type="ECO:0000256" key="7">
    <source>
        <dbReference type="SAM" id="Coils"/>
    </source>
</evidence>
<dbReference type="Pfam" id="PF00498">
    <property type="entry name" value="FHA"/>
    <property type="match status" value="1"/>
</dbReference>
<accession>A0AAD7YNW8</accession>
<reference evidence="11" key="1">
    <citation type="submission" date="2023-03" db="EMBL/GenBank/DDBJ databases">
        <title>Chromosome-level genomes of two armyworms, Mythimna separata and Mythimna loreyi, provide insights into the biosynthesis and reception of sex pheromones.</title>
        <authorList>
            <person name="Zhao H."/>
        </authorList>
    </citation>
    <scope>NUCLEOTIDE SEQUENCE</scope>
    <source>
        <strain evidence="11">BeijingLab</strain>
        <tissue evidence="11">Pupa</tissue>
    </source>
</reference>
<name>A0AAD7YNW8_MYTSE</name>
<keyword evidence="5" id="KW-0862">Zinc</keyword>
<dbReference type="GO" id="GO:0008270">
    <property type="term" value="F:zinc ion binding"/>
    <property type="evidence" value="ECO:0007669"/>
    <property type="project" value="UniProtKB-KW"/>
</dbReference>
<keyword evidence="3" id="KW-0479">Metal-binding</keyword>
<dbReference type="CDD" id="cd00060">
    <property type="entry name" value="FHA"/>
    <property type="match status" value="1"/>
</dbReference>
<dbReference type="SUPFAM" id="SSF57850">
    <property type="entry name" value="RING/U-box"/>
    <property type="match status" value="1"/>
</dbReference>
<evidence type="ECO:0000256" key="5">
    <source>
        <dbReference type="ARBA" id="ARBA00022833"/>
    </source>
</evidence>
<feature type="domain" description="RING-type" evidence="10">
    <location>
        <begin position="496"/>
        <end position="534"/>
    </location>
</feature>
<dbReference type="SMART" id="SM00240">
    <property type="entry name" value="FHA"/>
    <property type="match status" value="1"/>
</dbReference>
<dbReference type="Pfam" id="PF13920">
    <property type="entry name" value="zf-C3HC4_3"/>
    <property type="match status" value="1"/>
</dbReference>
<comment type="caution">
    <text evidence="11">The sequence shown here is derived from an EMBL/GenBank/DDBJ whole genome shotgun (WGS) entry which is preliminary data.</text>
</comment>
<keyword evidence="7" id="KW-0175">Coiled coil</keyword>
<dbReference type="Proteomes" id="UP001231518">
    <property type="component" value="Chromosome 12"/>
</dbReference>
<dbReference type="EMBL" id="JARGEI010000013">
    <property type="protein sequence ID" value="KAJ8721514.1"/>
    <property type="molecule type" value="Genomic_DNA"/>
</dbReference>
<evidence type="ECO:0000256" key="1">
    <source>
        <dbReference type="ARBA" id="ARBA00005797"/>
    </source>
</evidence>
<dbReference type="InterPro" id="IPR039577">
    <property type="entry name" value="Rad18"/>
</dbReference>
<dbReference type="CDD" id="cd16535">
    <property type="entry name" value="RING-HC_RNF8"/>
    <property type="match status" value="1"/>
</dbReference>
<dbReference type="AlphaFoldDB" id="A0AAD7YNW8"/>
<dbReference type="Gene3D" id="2.60.200.20">
    <property type="match status" value="1"/>
</dbReference>
<dbReference type="InterPro" id="IPR017907">
    <property type="entry name" value="Znf_RING_CS"/>
</dbReference>
<dbReference type="InterPro" id="IPR013083">
    <property type="entry name" value="Znf_RING/FYVE/PHD"/>
</dbReference>